<sequence>MIRHIYHNECSDNKKSILYYRMHKILLLIDQHKTALHDYLFEHRGIKNLYDRLDFHNKALIFYESEGKALADLDMAVFFALETGLTPNVIRLTQGLLQLFSNEITVLKTADGYTVYLTDAREAVTAALEIIKTFLDDVHAKIIPELIKELNSISIIELKNIQSYIEYRISVQRNSYYGEPILDKIELNPNIIAFVGRCIHLIRSTIYDRLDFVKYGVQRKTYDDIYNTKSASSFFGGEEEGAPTSQIIDDMINASSGIIGYIPVLPLIIAHDRTKIMFTEISAVLRIRKQNAMVIGGSYHLYNCVFSAEMRGKNDYKTTPITLYDMLLENNNFDHYPITLNPCSSQLKNNFLALCNESPPHSYPKEEIDDLFDRVNKLLNNVISAEEEKIFRSHLEVSRRLFKEKMDIGRDNERKERSLLLRLDLEKACLNEKTISAIAPYVSDIEKFIMEVNNKLRLVGHFVRDPGSSDPLANVYVFVRDGLLPGNSAKYYMKAPTEKKYISSVNCISIMMTIEPNNTGISELMEIFKLHAMARNQAMIEYGDQLDLINFSRMDIYDQIISYIRIGDTLSIKDFEDENNYKIKTYMERITDRAALDKELIECVDNKLKLHKGGGQLSYFYKYQKYKKRYISLKTMAS</sequence>
<evidence type="ECO:0000313" key="1">
    <source>
        <dbReference type="EMBL" id="AYV81343.1"/>
    </source>
</evidence>
<proteinExistence type="predicted"/>
<accession>A0A3G5A692</accession>
<dbReference type="EMBL" id="MK072270">
    <property type="protein sequence ID" value="AYV81343.1"/>
    <property type="molecule type" value="Genomic_DNA"/>
</dbReference>
<reference evidence="1" key="1">
    <citation type="submission" date="2018-10" db="EMBL/GenBank/DDBJ databases">
        <title>Hidden diversity of soil giant viruses.</title>
        <authorList>
            <person name="Schulz F."/>
            <person name="Alteio L."/>
            <person name="Goudeau D."/>
            <person name="Ryan E.M."/>
            <person name="Malmstrom R.R."/>
            <person name="Blanchard J."/>
            <person name="Woyke T."/>
        </authorList>
    </citation>
    <scope>NUCLEOTIDE SEQUENCE</scope>
    <source>
        <strain evidence="1">HAV1</strain>
    </source>
</reference>
<gene>
    <name evidence="1" type="ORF">Harvfovirus28_8</name>
</gene>
<name>A0A3G5A692_9VIRU</name>
<protein>
    <submittedName>
        <fullName evidence="1">Uncharacterized protein</fullName>
    </submittedName>
</protein>
<organism evidence="1">
    <name type="scientific">Harvfovirus sp</name>
    <dbReference type="NCBI Taxonomy" id="2487768"/>
    <lineage>
        <taxon>Viruses</taxon>
        <taxon>Varidnaviria</taxon>
        <taxon>Bamfordvirae</taxon>
        <taxon>Nucleocytoviricota</taxon>
        <taxon>Megaviricetes</taxon>
        <taxon>Imitervirales</taxon>
        <taxon>Mimiviridae</taxon>
        <taxon>Klosneuvirinae</taxon>
    </lineage>
</organism>